<keyword evidence="3" id="KW-1185">Reference proteome</keyword>
<gene>
    <name evidence="2" type="ORF">SG35_031190</name>
</gene>
<feature type="region of interest" description="Disordered" evidence="1">
    <location>
        <begin position="35"/>
        <end position="56"/>
    </location>
</feature>
<dbReference type="Proteomes" id="UP000032568">
    <property type="component" value="Chromosome pTact"/>
</dbReference>
<dbReference type="RefSeq" id="WP_044831071.1">
    <property type="nucleotide sequence ID" value="NZ_CP059736.1"/>
</dbReference>
<dbReference type="InterPro" id="IPR009510">
    <property type="entry name" value="T3SS_K"/>
</dbReference>
<dbReference type="AlphaFoldDB" id="A0AAE9YWM1"/>
<organism evidence="2 3">
    <name type="scientific">Thalassomonas actiniarum</name>
    <dbReference type="NCBI Taxonomy" id="485447"/>
    <lineage>
        <taxon>Bacteria</taxon>
        <taxon>Pseudomonadati</taxon>
        <taxon>Pseudomonadota</taxon>
        <taxon>Gammaproteobacteria</taxon>
        <taxon>Alteromonadales</taxon>
        <taxon>Colwelliaceae</taxon>
        <taxon>Thalassomonas</taxon>
    </lineage>
</organism>
<dbReference type="Pfam" id="PF06578">
    <property type="entry name" value="YscK"/>
    <property type="match status" value="1"/>
</dbReference>
<protein>
    <submittedName>
        <fullName evidence="2">SctK family type III secretion system sorting platform protein</fullName>
    </submittedName>
</protein>
<name>A0AAE9YWM1_9GAMM</name>
<accession>A0AAE9YWM1</accession>
<evidence type="ECO:0000313" key="3">
    <source>
        <dbReference type="Proteomes" id="UP000032568"/>
    </source>
</evidence>
<reference evidence="2 3" key="1">
    <citation type="journal article" date="2015" name="Genome Announc.">
        <title>Draft Genome Sequences of Marine Isolates of Thalassomonas viridans and Thalassomonas actiniarum.</title>
        <authorList>
            <person name="Olonade I."/>
            <person name="van Zyl L.J."/>
            <person name="Trindade M."/>
        </authorList>
    </citation>
    <scope>NUCLEOTIDE SEQUENCE [LARGE SCALE GENOMIC DNA]</scope>
    <source>
        <strain evidence="2 3">A5K-106</strain>
    </source>
</reference>
<dbReference type="EMBL" id="CP059736">
    <property type="protein sequence ID" value="WDE02223.1"/>
    <property type="molecule type" value="Genomic_DNA"/>
</dbReference>
<proteinExistence type="predicted"/>
<reference evidence="2 3" key="2">
    <citation type="journal article" date="2022" name="Mar. Drugs">
        <title>Bioassay-Guided Fractionation Leads to the Detection of Cholic Acid Generated by the Rare Thalassomonas sp.</title>
        <authorList>
            <person name="Pheiffer F."/>
            <person name="Schneider Y.K."/>
            <person name="Hansen E.H."/>
            <person name="Andersen J.H."/>
            <person name="Isaksson J."/>
            <person name="Busche T."/>
            <person name="R C."/>
            <person name="Kalinowski J."/>
            <person name="Zyl L.V."/>
            <person name="Trindade M."/>
        </authorList>
    </citation>
    <scope>NUCLEOTIDE SEQUENCE [LARGE SCALE GENOMIC DNA]</scope>
    <source>
        <strain evidence="2 3">A5K-106</strain>
    </source>
</reference>
<evidence type="ECO:0000256" key="1">
    <source>
        <dbReference type="SAM" id="MobiDB-lite"/>
    </source>
</evidence>
<sequence>MSEPLHHKLQTFNFYPSRSLHPSWWPQLQTLAENRAESQSKAAAQEGMPESLTPEQLDSLNTGQPYLVSSWLLKQFNLDGQFDFNFDSPEKQLFLQSPPELQRLRNYLTALLYHPFIASLLAAKKVKAIKQVLGDEGYQFAVKQAPLLLNQIPEFLQKHMTTTDTLDFSDPEKLDQQLNQAGAALLATAAGQYGPALQWRLYWKLPFASGLVETKKGNDSDKAQHKLCWQLIKKVSKQFTCPNTA</sequence>
<evidence type="ECO:0000313" key="2">
    <source>
        <dbReference type="EMBL" id="WDE02223.1"/>
    </source>
</evidence>
<dbReference type="KEGG" id="tact:SG35_031190"/>